<organism evidence="3 4">
    <name type="scientific">Paenibacillus pseudetheri</name>
    <dbReference type="NCBI Taxonomy" id="2897682"/>
    <lineage>
        <taxon>Bacteria</taxon>
        <taxon>Bacillati</taxon>
        <taxon>Bacillota</taxon>
        <taxon>Bacilli</taxon>
        <taxon>Bacillales</taxon>
        <taxon>Paenibacillaceae</taxon>
        <taxon>Paenibacillus</taxon>
    </lineage>
</organism>
<keyword evidence="1" id="KW-1133">Transmembrane helix</keyword>
<reference evidence="3" key="1">
    <citation type="submission" date="2021-12" db="EMBL/GenBank/DDBJ databases">
        <authorList>
            <person name="Criscuolo A."/>
        </authorList>
    </citation>
    <scope>NUCLEOTIDE SEQUENCE</scope>
    <source>
        <strain evidence="3">CIP111894</strain>
    </source>
</reference>
<dbReference type="InterPro" id="IPR025828">
    <property type="entry name" value="Put_sensor_dom"/>
</dbReference>
<evidence type="ECO:0000313" key="3">
    <source>
        <dbReference type="EMBL" id="CAH1058166.1"/>
    </source>
</evidence>
<feature type="transmembrane region" description="Helical" evidence="1">
    <location>
        <begin position="59"/>
        <end position="80"/>
    </location>
</feature>
<accession>A0ABM9BJ54</accession>
<gene>
    <name evidence="3" type="ORF">PAECIP111894_04339</name>
</gene>
<feature type="transmembrane region" description="Helical" evidence="1">
    <location>
        <begin position="181"/>
        <end position="199"/>
    </location>
</feature>
<comment type="caution">
    <text evidence="3">The sequence shown here is derived from an EMBL/GenBank/DDBJ whole genome shotgun (WGS) entry which is preliminary data.</text>
</comment>
<keyword evidence="4" id="KW-1185">Reference proteome</keyword>
<feature type="transmembrane region" description="Helical" evidence="1">
    <location>
        <begin position="34"/>
        <end position="53"/>
    </location>
</feature>
<dbReference type="EMBL" id="CAKMAB010000030">
    <property type="protein sequence ID" value="CAH1058166.1"/>
    <property type="molecule type" value="Genomic_DNA"/>
</dbReference>
<dbReference type="Pfam" id="PF13796">
    <property type="entry name" value="Sensor"/>
    <property type="match status" value="1"/>
</dbReference>
<keyword evidence="1" id="KW-0472">Membrane</keyword>
<feature type="transmembrane region" description="Helical" evidence="1">
    <location>
        <begin position="143"/>
        <end position="169"/>
    </location>
</feature>
<protein>
    <recommendedName>
        <fullName evidence="2">Putative sensor domain-containing protein</fullName>
    </recommendedName>
</protein>
<name>A0ABM9BJ54_9BACL</name>
<evidence type="ECO:0000256" key="1">
    <source>
        <dbReference type="SAM" id="Phobius"/>
    </source>
</evidence>
<keyword evidence="1" id="KW-0812">Transmembrane</keyword>
<evidence type="ECO:0000313" key="4">
    <source>
        <dbReference type="Proteomes" id="UP000838749"/>
    </source>
</evidence>
<sequence length="222" mass="25274">MSHNIFTLVRLTEEAKPYNTAITRRGAMNLMKSGFIQNGCFLLLTFITGLFYFCFYMVALSFSLSLSFIVIGIPLFTRVLRTTTTFIQFERTQTKIYTDITTAPYDKKIPTDASIWVHAKLELTDRRNWLAVFWLMQKLGIGLVSLVSVAVLYLTPLAFLLAPILYRYIDMNIIFMQVDTFAKSLLTMVLGAVLAAISVKLGDRLAKTFGGYTRTMIQQLDR</sequence>
<feature type="domain" description="Putative sensor" evidence="2">
    <location>
        <begin position="41"/>
        <end position="216"/>
    </location>
</feature>
<evidence type="ECO:0000259" key="2">
    <source>
        <dbReference type="Pfam" id="PF13796"/>
    </source>
</evidence>
<proteinExistence type="predicted"/>
<dbReference type="Proteomes" id="UP000838749">
    <property type="component" value="Unassembled WGS sequence"/>
</dbReference>